<evidence type="ECO:0000256" key="3">
    <source>
        <dbReference type="ARBA" id="ARBA00005227"/>
    </source>
</evidence>
<keyword evidence="6 9" id="KW-1133">Transmembrane helix</keyword>
<dbReference type="EMBL" id="CAJVPJ010004153">
    <property type="protein sequence ID" value="CAG8649044.1"/>
    <property type="molecule type" value="Genomic_DNA"/>
</dbReference>
<dbReference type="AlphaFoldDB" id="A0A9N9DVQ1"/>
<evidence type="ECO:0000256" key="1">
    <source>
        <dbReference type="ARBA" id="ARBA00004141"/>
    </source>
</evidence>
<dbReference type="PANTHER" id="PTHR10766">
    <property type="entry name" value="TRANSMEMBRANE 9 SUPERFAMILY PROTEIN"/>
    <property type="match status" value="1"/>
</dbReference>
<feature type="transmembrane region" description="Helical" evidence="9">
    <location>
        <begin position="268"/>
        <end position="297"/>
    </location>
</feature>
<dbReference type="GO" id="GO:0005794">
    <property type="term" value="C:Golgi apparatus"/>
    <property type="evidence" value="ECO:0007669"/>
    <property type="project" value="UniProtKB-SubCell"/>
</dbReference>
<feature type="transmembrane region" description="Helical" evidence="9">
    <location>
        <begin position="118"/>
        <end position="145"/>
    </location>
</feature>
<comment type="caution">
    <text evidence="10">The sequence shown here is derived from an EMBL/GenBank/DDBJ whole genome shotgun (WGS) entry which is preliminary data.</text>
</comment>
<name>A0A9N9DVQ1_9GLOM</name>
<evidence type="ECO:0000313" key="11">
    <source>
        <dbReference type="Proteomes" id="UP000789572"/>
    </source>
</evidence>
<dbReference type="SUPFAM" id="SSF103473">
    <property type="entry name" value="MFS general substrate transporter"/>
    <property type="match status" value="1"/>
</dbReference>
<feature type="non-terminal residue" evidence="10">
    <location>
        <position position="1"/>
    </location>
</feature>
<feature type="transmembrane region" description="Helical" evidence="9">
    <location>
        <begin position="192"/>
        <end position="212"/>
    </location>
</feature>
<feature type="transmembrane region" description="Helical" evidence="9">
    <location>
        <begin position="151"/>
        <end position="171"/>
    </location>
</feature>
<evidence type="ECO:0000256" key="8">
    <source>
        <dbReference type="ARBA" id="ARBA00023136"/>
    </source>
</evidence>
<keyword evidence="8 9" id="KW-0472">Membrane</keyword>
<dbReference type="GO" id="GO:0016020">
    <property type="term" value="C:membrane"/>
    <property type="evidence" value="ECO:0007669"/>
    <property type="project" value="UniProtKB-SubCell"/>
</dbReference>
<keyword evidence="4 9" id="KW-0812">Transmembrane</keyword>
<feature type="transmembrane region" description="Helical" evidence="9">
    <location>
        <begin position="347"/>
        <end position="365"/>
    </location>
</feature>
<keyword evidence="11" id="KW-1185">Reference proteome</keyword>
<evidence type="ECO:0000256" key="7">
    <source>
        <dbReference type="ARBA" id="ARBA00023034"/>
    </source>
</evidence>
<reference evidence="10" key="1">
    <citation type="submission" date="2021-06" db="EMBL/GenBank/DDBJ databases">
        <authorList>
            <person name="Kallberg Y."/>
            <person name="Tangrot J."/>
            <person name="Rosling A."/>
        </authorList>
    </citation>
    <scope>NUCLEOTIDE SEQUENCE</scope>
    <source>
        <strain evidence="10">IA702</strain>
    </source>
</reference>
<dbReference type="GO" id="GO:0072657">
    <property type="term" value="P:protein localization to membrane"/>
    <property type="evidence" value="ECO:0007669"/>
    <property type="project" value="TreeGrafter"/>
</dbReference>
<sequence>DFCPSLDGNAAKQEIGAGESTVTYSYSVEWIEEKEITWGNRWDRYLLNTDAQIHWYSIVNSLIIALFLTAMVAIIMLRTLNRDIALYNEEDLKEDQEDTTGWKLVHGDVFRPPKLGVLLAPLVGSGVQILLMGVSTMVFSILGVLNPSYRGGLVSFALFLFVFSGTFAGYYSSRMYKVFKGTSWKKNAVITALLVPGFLFGIIFILNFFVWSKHSSSAIPFGTFFALISMWFGISFPLVFIGAYFGFKKKAIEHPVRTNPIPRQIPEQVWYLQPFVSVIVGGLMPFAVIFIELFFILKSIWQDQFYYMFGFLGLVFVILVTTVVEITIVITYFQLCGEDYHWWWRSFFVGGSSSIYVFLYGIFYYNKLQITGFVPSLLYFINSLLACLVYGLFTGTLGFFSTYWFVRKIYS</sequence>
<feature type="transmembrane region" description="Helical" evidence="9">
    <location>
        <begin position="309"/>
        <end position="335"/>
    </location>
</feature>
<feature type="transmembrane region" description="Helical" evidence="9">
    <location>
        <begin position="224"/>
        <end position="247"/>
    </location>
</feature>
<comment type="similarity">
    <text evidence="3 9">Belongs to the nonaspanin (TM9SF) (TC 9.A.2) family.</text>
</comment>
<dbReference type="OrthoDB" id="1666796at2759"/>
<evidence type="ECO:0000256" key="5">
    <source>
        <dbReference type="ARBA" id="ARBA00022729"/>
    </source>
</evidence>
<protein>
    <recommendedName>
        <fullName evidence="9">Transmembrane 9 superfamily member</fullName>
    </recommendedName>
</protein>
<evidence type="ECO:0000256" key="6">
    <source>
        <dbReference type="ARBA" id="ARBA00022989"/>
    </source>
</evidence>
<evidence type="ECO:0000256" key="4">
    <source>
        <dbReference type="ARBA" id="ARBA00022692"/>
    </source>
</evidence>
<dbReference type="InterPro" id="IPR004240">
    <property type="entry name" value="EMP70"/>
</dbReference>
<evidence type="ECO:0000256" key="2">
    <source>
        <dbReference type="ARBA" id="ARBA00004555"/>
    </source>
</evidence>
<feature type="transmembrane region" description="Helical" evidence="9">
    <location>
        <begin position="53"/>
        <end position="77"/>
    </location>
</feature>
<accession>A0A9N9DVQ1</accession>
<comment type="subcellular location">
    <subcellularLocation>
        <location evidence="2">Golgi apparatus</location>
    </subcellularLocation>
    <subcellularLocation>
        <location evidence="1">Membrane</location>
        <topology evidence="1">Multi-pass membrane protein</topology>
    </subcellularLocation>
</comment>
<dbReference type="Pfam" id="PF02990">
    <property type="entry name" value="EMP70"/>
    <property type="match status" value="1"/>
</dbReference>
<evidence type="ECO:0000256" key="9">
    <source>
        <dbReference type="RuleBase" id="RU363079"/>
    </source>
</evidence>
<proteinExistence type="inferred from homology"/>
<gene>
    <name evidence="10" type="ORF">POCULU_LOCUS9848</name>
</gene>
<feature type="non-terminal residue" evidence="10">
    <location>
        <position position="411"/>
    </location>
</feature>
<dbReference type="Proteomes" id="UP000789572">
    <property type="component" value="Unassembled WGS sequence"/>
</dbReference>
<dbReference type="PANTHER" id="PTHR10766:SF55">
    <property type="entry name" value="TRANSMEMBRANE 9 SUPERFAMILY MEMBER 4"/>
    <property type="match status" value="1"/>
</dbReference>
<dbReference type="InterPro" id="IPR036259">
    <property type="entry name" value="MFS_trans_sf"/>
</dbReference>
<keyword evidence="7" id="KW-0333">Golgi apparatus</keyword>
<feature type="transmembrane region" description="Helical" evidence="9">
    <location>
        <begin position="377"/>
        <end position="406"/>
    </location>
</feature>
<keyword evidence="5" id="KW-0732">Signal</keyword>
<evidence type="ECO:0000313" key="10">
    <source>
        <dbReference type="EMBL" id="CAG8649044.1"/>
    </source>
</evidence>
<organism evidence="10 11">
    <name type="scientific">Paraglomus occultum</name>
    <dbReference type="NCBI Taxonomy" id="144539"/>
    <lineage>
        <taxon>Eukaryota</taxon>
        <taxon>Fungi</taxon>
        <taxon>Fungi incertae sedis</taxon>
        <taxon>Mucoromycota</taxon>
        <taxon>Glomeromycotina</taxon>
        <taxon>Glomeromycetes</taxon>
        <taxon>Paraglomerales</taxon>
        <taxon>Paraglomeraceae</taxon>
        <taxon>Paraglomus</taxon>
    </lineage>
</organism>